<keyword evidence="2" id="KW-1185">Reference proteome</keyword>
<dbReference type="EMBL" id="VLLN01000009">
    <property type="protein sequence ID" value="TWJ19365.1"/>
    <property type="molecule type" value="Genomic_DNA"/>
</dbReference>
<reference evidence="1 2" key="1">
    <citation type="submission" date="2019-07" db="EMBL/GenBank/DDBJ databases">
        <title>Genomic Encyclopedia of Archaeal and Bacterial Type Strains, Phase II (KMG-II): from individual species to whole genera.</title>
        <authorList>
            <person name="Goeker M."/>
        </authorList>
    </citation>
    <scope>NUCLEOTIDE SEQUENCE [LARGE SCALE GENOMIC DNA]</scope>
    <source>
        <strain evidence="1 2">ATCC BAA-1139</strain>
    </source>
</reference>
<proteinExistence type="predicted"/>
<evidence type="ECO:0000313" key="2">
    <source>
        <dbReference type="Proteomes" id="UP000319449"/>
    </source>
</evidence>
<dbReference type="Proteomes" id="UP000319449">
    <property type="component" value="Unassembled WGS sequence"/>
</dbReference>
<gene>
    <name evidence="1" type="ORF">JN12_01781</name>
</gene>
<name>A0A562VN91_9BACT</name>
<evidence type="ECO:0000313" key="1">
    <source>
        <dbReference type="EMBL" id="TWJ19365.1"/>
    </source>
</evidence>
<organism evidence="1 2">
    <name type="scientific">Geobacter argillaceus</name>
    <dbReference type="NCBI Taxonomy" id="345631"/>
    <lineage>
        <taxon>Bacteria</taxon>
        <taxon>Pseudomonadati</taxon>
        <taxon>Thermodesulfobacteriota</taxon>
        <taxon>Desulfuromonadia</taxon>
        <taxon>Geobacterales</taxon>
        <taxon>Geobacteraceae</taxon>
        <taxon>Geobacter</taxon>
    </lineage>
</organism>
<sequence length="96" mass="10572">MQKALRFIVVVGVCYGVGEESASFVGSKADSDRRSYKSCHHSGEIVPLFGIYYDIVPLAENGPQLAGNVVAETVADPRHERKDCSVTLLRQYIQLD</sequence>
<comment type="caution">
    <text evidence="1">The sequence shown here is derived from an EMBL/GenBank/DDBJ whole genome shotgun (WGS) entry which is preliminary data.</text>
</comment>
<protein>
    <submittedName>
        <fullName evidence="1">Uncharacterized protein</fullName>
    </submittedName>
</protein>
<dbReference type="AlphaFoldDB" id="A0A562VN91"/>
<accession>A0A562VN91</accession>